<comment type="caution">
    <text evidence="2">The sequence shown here is derived from an EMBL/GenBank/DDBJ whole genome shotgun (WGS) entry which is preliminary data.</text>
</comment>
<evidence type="ECO:0000313" key="2">
    <source>
        <dbReference type="EMBL" id="MBU2737684.1"/>
    </source>
</evidence>
<dbReference type="InterPro" id="IPR037883">
    <property type="entry name" value="Knr4/Smi1-like_sf"/>
</dbReference>
<dbReference type="EMBL" id="JABELD010000017">
    <property type="protein sequence ID" value="MBU2737684.1"/>
    <property type="molecule type" value="Genomic_DNA"/>
</dbReference>
<evidence type="ECO:0000259" key="1">
    <source>
        <dbReference type="SMART" id="SM00860"/>
    </source>
</evidence>
<organism evidence="2 3">
    <name type="scientific">Acidithiobacillus concretivorus</name>
    <dbReference type="NCBI Taxonomy" id="3063952"/>
    <lineage>
        <taxon>Bacteria</taxon>
        <taxon>Pseudomonadati</taxon>
        <taxon>Pseudomonadota</taxon>
        <taxon>Acidithiobacillia</taxon>
        <taxon>Acidithiobacillales</taxon>
        <taxon>Acidithiobacillaceae</taxon>
        <taxon>Acidithiobacillus</taxon>
    </lineage>
</organism>
<reference evidence="2 3" key="1">
    <citation type="journal article" date="2021" name="ISME J.">
        <title>Genomic evolution of the class Acidithiobacillia: deep-branching Proteobacteria living in extreme acidic conditions.</title>
        <authorList>
            <person name="Moya-Beltran A."/>
            <person name="Beard S."/>
            <person name="Rojas-Villalobos C."/>
            <person name="Issotta F."/>
            <person name="Gallardo Y."/>
            <person name="Ulloa R."/>
            <person name="Giaveno A."/>
            <person name="Degli Esposti M."/>
            <person name="Johnson D.B."/>
            <person name="Quatrini R."/>
        </authorList>
    </citation>
    <scope>NUCLEOTIDE SEQUENCE [LARGE SCALE GENOMIC DNA]</scope>
    <source>
        <strain evidence="2 3">ATCC 19703</strain>
    </source>
</reference>
<protein>
    <submittedName>
        <fullName evidence="2">SMI1/KNR4 family protein</fullName>
    </submittedName>
</protein>
<dbReference type="SUPFAM" id="SSF160631">
    <property type="entry name" value="SMI1/KNR4-like"/>
    <property type="match status" value="1"/>
</dbReference>
<gene>
    <name evidence="2" type="ORF">HJG40_02445</name>
</gene>
<name>A0ABS5ZNV8_9PROT</name>
<dbReference type="Gene3D" id="3.40.1580.10">
    <property type="entry name" value="SMI1/KNR4-like"/>
    <property type="match status" value="1"/>
</dbReference>
<accession>A0ABS5ZNV8</accession>
<dbReference type="Pfam" id="PF14567">
    <property type="entry name" value="SUKH_5"/>
    <property type="match status" value="1"/>
</dbReference>
<proteinExistence type="predicted"/>
<feature type="domain" description="Knr4/Smi1-like" evidence="1">
    <location>
        <begin position="17"/>
        <end position="130"/>
    </location>
</feature>
<sequence length="138" mass="15535">MKKLMELVVSKGAKIQPASSKDVNSLEENLGFVLSDEYKDFLSTFGIIVYKSNEVYGLGVPDDYYLNVKNKYDDLRQDAAYPKGAVPLLEVGDGQYYLYDNKTYTILLWATPHGGIVRTIGEGLEDFLIRILFGKSSY</sequence>
<dbReference type="InterPro" id="IPR018958">
    <property type="entry name" value="Knr4/Smi1-like_dom"/>
</dbReference>
<dbReference type="Proteomes" id="UP001197028">
    <property type="component" value="Unassembled WGS sequence"/>
</dbReference>
<dbReference type="RefSeq" id="WP_215862728.1">
    <property type="nucleotide sequence ID" value="NZ_JABELD010000017.1"/>
</dbReference>
<keyword evidence="3" id="KW-1185">Reference proteome</keyword>
<evidence type="ECO:0000313" key="3">
    <source>
        <dbReference type="Proteomes" id="UP001197028"/>
    </source>
</evidence>
<dbReference type="SMART" id="SM00860">
    <property type="entry name" value="SMI1_KNR4"/>
    <property type="match status" value="1"/>
</dbReference>